<dbReference type="EMBL" id="GBRH01182494">
    <property type="protein sequence ID" value="JAE15402.1"/>
    <property type="molecule type" value="Transcribed_RNA"/>
</dbReference>
<organism evidence="1">
    <name type="scientific">Arundo donax</name>
    <name type="common">Giant reed</name>
    <name type="synonym">Donax arundinaceus</name>
    <dbReference type="NCBI Taxonomy" id="35708"/>
    <lineage>
        <taxon>Eukaryota</taxon>
        <taxon>Viridiplantae</taxon>
        <taxon>Streptophyta</taxon>
        <taxon>Embryophyta</taxon>
        <taxon>Tracheophyta</taxon>
        <taxon>Spermatophyta</taxon>
        <taxon>Magnoliopsida</taxon>
        <taxon>Liliopsida</taxon>
        <taxon>Poales</taxon>
        <taxon>Poaceae</taxon>
        <taxon>PACMAD clade</taxon>
        <taxon>Arundinoideae</taxon>
        <taxon>Arundineae</taxon>
        <taxon>Arundo</taxon>
    </lineage>
</organism>
<accession>A0A0A9FT04</accession>
<sequence>MSLYGPFTYCSTGCLVCLHCEIASYFKVQSRISIFP</sequence>
<reference evidence="1" key="1">
    <citation type="submission" date="2014-09" db="EMBL/GenBank/DDBJ databases">
        <authorList>
            <person name="Magalhaes I.L.F."/>
            <person name="Oliveira U."/>
            <person name="Santos F.R."/>
            <person name="Vidigal T.H.D.A."/>
            <person name="Brescovit A.D."/>
            <person name="Santos A.J."/>
        </authorList>
    </citation>
    <scope>NUCLEOTIDE SEQUENCE</scope>
    <source>
        <tissue evidence="1">Shoot tissue taken approximately 20 cm above the soil surface</tissue>
    </source>
</reference>
<evidence type="ECO:0000313" key="1">
    <source>
        <dbReference type="EMBL" id="JAE15402.1"/>
    </source>
</evidence>
<name>A0A0A9FT04_ARUDO</name>
<dbReference type="AlphaFoldDB" id="A0A0A9FT04"/>
<reference evidence="1" key="2">
    <citation type="journal article" date="2015" name="Data Brief">
        <title>Shoot transcriptome of the giant reed, Arundo donax.</title>
        <authorList>
            <person name="Barrero R.A."/>
            <person name="Guerrero F.D."/>
            <person name="Moolhuijzen P."/>
            <person name="Goolsby J.A."/>
            <person name="Tidwell J."/>
            <person name="Bellgard S.E."/>
            <person name="Bellgard M.I."/>
        </authorList>
    </citation>
    <scope>NUCLEOTIDE SEQUENCE</scope>
    <source>
        <tissue evidence="1">Shoot tissue taken approximately 20 cm above the soil surface</tissue>
    </source>
</reference>
<protein>
    <submittedName>
        <fullName evidence="1">Uncharacterized protein</fullName>
    </submittedName>
</protein>
<proteinExistence type="predicted"/>